<dbReference type="EMBL" id="VFML01000002">
    <property type="protein sequence ID" value="TQI94659.1"/>
    <property type="molecule type" value="Genomic_DNA"/>
</dbReference>
<evidence type="ECO:0000313" key="1">
    <source>
        <dbReference type="EMBL" id="TQI94659.1"/>
    </source>
</evidence>
<dbReference type="Proteomes" id="UP000320876">
    <property type="component" value="Unassembled WGS sequence"/>
</dbReference>
<organism evidence="1 2">
    <name type="scientific">Amycolatopsis cihanbeyliensis</name>
    <dbReference type="NCBI Taxonomy" id="1128664"/>
    <lineage>
        <taxon>Bacteria</taxon>
        <taxon>Bacillati</taxon>
        <taxon>Actinomycetota</taxon>
        <taxon>Actinomycetes</taxon>
        <taxon>Pseudonocardiales</taxon>
        <taxon>Pseudonocardiaceae</taxon>
        <taxon>Amycolatopsis</taxon>
    </lineage>
</organism>
<reference evidence="1 2" key="1">
    <citation type="submission" date="2019-06" db="EMBL/GenBank/DDBJ databases">
        <title>Sequencing the genomes of 1000 actinobacteria strains.</title>
        <authorList>
            <person name="Klenk H.-P."/>
        </authorList>
    </citation>
    <scope>NUCLEOTIDE SEQUENCE [LARGE SCALE GENOMIC DNA]</scope>
    <source>
        <strain evidence="1 2">DSM 45679</strain>
    </source>
</reference>
<sequence length="318" mass="34680">MTPALSSAEVVSQLGFVLAIDNCARGCRHCPAYGSAARVERASLRTLSRRLHSVAAARRRLGLSARPERTVHCWRISDPLDWVSRTRRDGTATAADLALLWRERLGGQGLYVVTNGSEGRRTARQALTVLAAMPVLVSQLKITITPADATWGTEDYVAALAADVRIAKPLWELPADRGETRADARRLRLNVKTTVAQEAEAREVTEAILRGAGLSRKSTGDVIDDPRFVAFKPIYDLGAADGAASPVPGALDLAEVGTGRRYKPTPRDRSRTQYGIRPDGRLFAVDMYAFTETDLSDHETGRALYWDDRVGEVAVSDV</sequence>
<protein>
    <recommendedName>
        <fullName evidence="3">Radical SAM protein</fullName>
    </recommendedName>
</protein>
<proteinExistence type="predicted"/>
<accession>A0A542CV11</accession>
<gene>
    <name evidence="1" type="ORF">FB471_6831</name>
</gene>
<comment type="caution">
    <text evidence="1">The sequence shown here is derived from an EMBL/GenBank/DDBJ whole genome shotgun (WGS) entry which is preliminary data.</text>
</comment>
<dbReference type="OrthoDB" id="4281431at2"/>
<evidence type="ECO:0008006" key="3">
    <source>
        <dbReference type="Google" id="ProtNLM"/>
    </source>
</evidence>
<keyword evidence="2" id="KW-1185">Reference proteome</keyword>
<evidence type="ECO:0000313" key="2">
    <source>
        <dbReference type="Proteomes" id="UP000320876"/>
    </source>
</evidence>
<name>A0A542CV11_AMYCI</name>
<dbReference type="AlphaFoldDB" id="A0A542CV11"/>